<proteinExistence type="predicted"/>
<organism evidence="1">
    <name type="scientific">marine sediment metagenome</name>
    <dbReference type="NCBI Taxonomy" id="412755"/>
    <lineage>
        <taxon>unclassified sequences</taxon>
        <taxon>metagenomes</taxon>
        <taxon>ecological metagenomes</taxon>
    </lineage>
</organism>
<sequence>MSKTIAEERREESDQRLIDNGTICRVGGHQWVNTTGHRTADDFTRRRHCLTCLKCEKLEWHE</sequence>
<evidence type="ECO:0000313" key="1">
    <source>
        <dbReference type="EMBL" id="KKN72388.1"/>
    </source>
</evidence>
<gene>
    <name evidence="1" type="ORF">LCGC14_0410990</name>
</gene>
<comment type="caution">
    <text evidence="1">The sequence shown here is derived from an EMBL/GenBank/DDBJ whole genome shotgun (WGS) entry which is preliminary data.</text>
</comment>
<dbReference type="EMBL" id="LAZR01000363">
    <property type="protein sequence ID" value="KKN72388.1"/>
    <property type="molecule type" value="Genomic_DNA"/>
</dbReference>
<protein>
    <submittedName>
        <fullName evidence="1">Uncharacterized protein</fullName>
    </submittedName>
</protein>
<accession>A0A0F9W2X0</accession>
<dbReference type="AlphaFoldDB" id="A0A0F9W2X0"/>
<reference evidence="1" key="1">
    <citation type="journal article" date="2015" name="Nature">
        <title>Complex archaea that bridge the gap between prokaryotes and eukaryotes.</title>
        <authorList>
            <person name="Spang A."/>
            <person name="Saw J.H."/>
            <person name="Jorgensen S.L."/>
            <person name="Zaremba-Niedzwiedzka K."/>
            <person name="Martijn J."/>
            <person name="Lind A.E."/>
            <person name="van Eijk R."/>
            <person name="Schleper C."/>
            <person name="Guy L."/>
            <person name="Ettema T.J."/>
        </authorList>
    </citation>
    <scope>NUCLEOTIDE SEQUENCE</scope>
</reference>
<name>A0A0F9W2X0_9ZZZZ</name>